<dbReference type="OrthoDB" id="10029846at2759"/>
<accession>A0A1J4K204</accession>
<name>A0A1J4K204_9EUKA</name>
<dbReference type="GeneID" id="94839995"/>
<dbReference type="AlphaFoldDB" id="A0A1J4K204"/>
<sequence>MKVIFRKHESKRKWNQCERQLFNKQPLPICNHKKFIPIILLIAIFILRETIIQLVHQSRNQTDKDLILYSQFFERIIVQNQQEIRIKWLRQYIVPEKNYLLFTDQMLELFINSQVLMIDGTFKAAPSEFQQILTIMGMRNDKNFPCIHIYLKRRQRYTIRYCGTCFYCMYHDALT</sequence>
<evidence type="ECO:0008006" key="3">
    <source>
        <dbReference type="Google" id="ProtNLM"/>
    </source>
</evidence>
<comment type="caution">
    <text evidence="1">The sequence shown here is derived from an EMBL/GenBank/DDBJ whole genome shotgun (WGS) entry which is preliminary data.</text>
</comment>
<dbReference type="Proteomes" id="UP000179807">
    <property type="component" value="Unassembled WGS sequence"/>
</dbReference>
<dbReference type="VEuPathDB" id="TrichDB:TRFO_27011"/>
<evidence type="ECO:0000313" key="1">
    <source>
        <dbReference type="EMBL" id="OHT05267.1"/>
    </source>
</evidence>
<dbReference type="EMBL" id="MLAK01000763">
    <property type="protein sequence ID" value="OHT05267.1"/>
    <property type="molecule type" value="Genomic_DNA"/>
</dbReference>
<evidence type="ECO:0000313" key="2">
    <source>
        <dbReference type="Proteomes" id="UP000179807"/>
    </source>
</evidence>
<organism evidence="1 2">
    <name type="scientific">Tritrichomonas foetus</name>
    <dbReference type="NCBI Taxonomy" id="1144522"/>
    <lineage>
        <taxon>Eukaryota</taxon>
        <taxon>Metamonada</taxon>
        <taxon>Parabasalia</taxon>
        <taxon>Tritrichomonadida</taxon>
        <taxon>Tritrichomonadidae</taxon>
        <taxon>Tritrichomonas</taxon>
    </lineage>
</organism>
<reference evidence="1" key="1">
    <citation type="submission" date="2016-10" db="EMBL/GenBank/DDBJ databases">
        <authorList>
            <person name="Benchimol M."/>
            <person name="Almeida L.G."/>
            <person name="Vasconcelos A.T."/>
            <person name="Perreira-Neves A."/>
            <person name="Rosa I.A."/>
            <person name="Tasca T."/>
            <person name="Bogo M.R."/>
            <person name="de Souza W."/>
        </authorList>
    </citation>
    <scope>NUCLEOTIDE SEQUENCE [LARGE SCALE GENOMIC DNA]</scope>
    <source>
        <strain evidence="1">K</strain>
    </source>
</reference>
<protein>
    <recommendedName>
        <fullName evidence="3">MULE transposase domain-containing protein</fullName>
    </recommendedName>
</protein>
<keyword evidence="2" id="KW-1185">Reference proteome</keyword>
<dbReference type="RefSeq" id="XP_068358403.1">
    <property type="nucleotide sequence ID" value="XM_068505291.1"/>
</dbReference>
<proteinExistence type="predicted"/>
<gene>
    <name evidence="1" type="ORF">TRFO_27011</name>
</gene>